<feature type="compositionally biased region" description="Basic and acidic residues" evidence="6">
    <location>
        <begin position="46"/>
        <end position="56"/>
    </location>
</feature>
<comment type="subcellular location">
    <subcellularLocation>
        <location evidence="1">Nucleus</location>
    </subcellularLocation>
</comment>
<evidence type="ECO:0000256" key="3">
    <source>
        <dbReference type="ARBA" id="ARBA00023015"/>
    </source>
</evidence>
<keyword evidence="5" id="KW-0539">Nucleus</keyword>
<feature type="compositionally biased region" description="Low complexity" evidence="6">
    <location>
        <begin position="33"/>
        <end position="44"/>
    </location>
</feature>
<organism evidence="7 8">
    <name type="scientific">Peronospora effusa</name>
    <dbReference type="NCBI Taxonomy" id="542832"/>
    <lineage>
        <taxon>Eukaryota</taxon>
        <taxon>Sar</taxon>
        <taxon>Stramenopiles</taxon>
        <taxon>Oomycota</taxon>
        <taxon>Peronosporomycetes</taxon>
        <taxon>Peronosporales</taxon>
        <taxon>Peronosporaceae</taxon>
        <taxon>Peronospora</taxon>
    </lineage>
</organism>
<dbReference type="AlphaFoldDB" id="A0A3M6VG99"/>
<keyword evidence="8" id="KW-1185">Reference proteome</keyword>
<dbReference type="InterPro" id="IPR013907">
    <property type="entry name" value="Sds3"/>
</dbReference>
<sequence length="363" mass="41037">MSTVVAERLCQSEMGPSSTGVKSQASVASGTKESAYSASSESTSVDMDKRKNEKLSVESSNAAHANGKAHCDDDAIIQCKVETASETSRKLMEQAKARLKIQMQYVKNARRKILDETHPDMVERLQVAAQERDHLLCVAKQRYEYFKHGTAVIYNYECDEANSEYDLHCEKLRQDMLEEIHHEMEILNDQRKGGHGHARTTTRKTRSTRNKTGLEAGVVPETAQKTKKRAGSVFQPLENKLGQSEIDHDVRELTSVYEATKKRRMDFDTDCKITPVAKFYRNKFLYRDWIFQEGDEIYVLNYPASSEYAAVICGISPMELLVLSEKGKHYRLVIMDIRQGRVVLTTLSSEHAASRDDLGDASP</sequence>
<gene>
    <name evidence="7" type="ORF">DD238_003256</name>
</gene>
<dbReference type="SMART" id="SM01401">
    <property type="entry name" value="Sds3"/>
    <property type="match status" value="1"/>
</dbReference>
<evidence type="ECO:0000313" key="7">
    <source>
        <dbReference type="EMBL" id="RMX65051.1"/>
    </source>
</evidence>
<evidence type="ECO:0000313" key="8">
    <source>
        <dbReference type="Proteomes" id="UP000282087"/>
    </source>
</evidence>
<name>A0A3M6VG99_9STRA</name>
<keyword evidence="3" id="KW-0805">Transcription regulation</keyword>
<evidence type="ECO:0000256" key="2">
    <source>
        <dbReference type="ARBA" id="ARBA00022491"/>
    </source>
</evidence>
<evidence type="ECO:0000256" key="4">
    <source>
        <dbReference type="ARBA" id="ARBA00023163"/>
    </source>
</evidence>
<evidence type="ECO:0000256" key="5">
    <source>
        <dbReference type="ARBA" id="ARBA00023242"/>
    </source>
</evidence>
<evidence type="ECO:0000256" key="6">
    <source>
        <dbReference type="SAM" id="MobiDB-lite"/>
    </source>
</evidence>
<dbReference type="GO" id="GO:0005654">
    <property type="term" value="C:nucleoplasm"/>
    <property type="evidence" value="ECO:0007669"/>
    <property type="project" value="UniProtKB-ARBA"/>
</dbReference>
<feature type="compositionally biased region" description="Basic residues" evidence="6">
    <location>
        <begin position="193"/>
        <end position="209"/>
    </location>
</feature>
<accession>A0A3M6VG99</accession>
<keyword evidence="4" id="KW-0804">Transcription</keyword>
<proteinExistence type="predicted"/>
<keyword evidence="2" id="KW-0678">Repressor</keyword>
<protein>
    <submittedName>
        <fullName evidence="7">Uncharacterized protein</fullName>
    </submittedName>
</protein>
<comment type="caution">
    <text evidence="7">The sequence shown here is derived from an EMBL/GenBank/DDBJ whole genome shotgun (WGS) entry which is preliminary data.</text>
</comment>
<dbReference type="Proteomes" id="UP000282087">
    <property type="component" value="Unassembled WGS sequence"/>
</dbReference>
<feature type="region of interest" description="Disordered" evidence="6">
    <location>
        <begin position="190"/>
        <end position="211"/>
    </location>
</feature>
<feature type="compositionally biased region" description="Polar residues" evidence="6">
    <location>
        <begin position="14"/>
        <end position="32"/>
    </location>
</feature>
<evidence type="ECO:0000256" key="1">
    <source>
        <dbReference type="ARBA" id="ARBA00004123"/>
    </source>
</evidence>
<dbReference type="EMBL" id="QLLG01000269">
    <property type="protein sequence ID" value="RMX65051.1"/>
    <property type="molecule type" value="Genomic_DNA"/>
</dbReference>
<feature type="region of interest" description="Disordered" evidence="6">
    <location>
        <begin position="1"/>
        <end position="67"/>
    </location>
</feature>
<dbReference type="VEuPathDB" id="FungiDB:DD237_002048"/>
<reference evidence="7 8" key="1">
    <citation type="submission" date="2018-06" db="EMBL/GenBank/DDBJ databases">
        <title>Comparative genomics of downy mildews reveals potential adaptations to biotrophy.</title>
        <authorList>
            <person name="Fletcher K."/>
            <person name="Klosterman S.J."/>
            <person name="Derevnina L."/>
            <person name="Martin F."/>
            <person name="Koike S."/>
            <person name="Reyes Chin-Wo S."/>
            <person name="Mou B."/>
            <person name="Michelmore R."/>
        </authorList>
    </citation>
    <scope>NUCLEOTIDE SEQUENCE [LARGE SCALE GENOMIC DNA]</scope>
    <source>
        <strain evidence="7 8">R14</strain>
    </source>
</reference>
<dbReference type="GO" id="GO:0010468">
    <property type="term" value="P:regulation of gene expression"/>
    <property type="evidence" value="ECO:0007669"/>
    <property type="project" value="UniProtKB-ARBA"/>
</dbReference>